<sequence length="164" mass="17622">MSKASRLARPSSAGTASKLPSPHKEVPAGARARVVSVGEKLMRAGSDVTPAKQRVLAAVGPTEQQQAIKQPTQNQNNKSQSLSPAADGPTEQQQAVKQPAQTQNNKSQSLSQDIVAQTRRRISPPKASALPQGTIQRITTSKHTEFLSFFLRKVSIGRCHGYCE</sequence>
<dbReference type="EMBL" id="CM055733">
    <property type="protein sequence ID" value="KAJ8010203.1"/>
    <property type="molecule type" value="Genomic_DNA"/>
</dbReference>
<comment type="caution">
    <text evidence="1">The sequence shown here is derived from an EMBL/GenBank/DDBJ whole genome shotgun (WGS) entry which is preliminary data.</text>
</comment>
<reference evidence="1" key="1">
    <citation type="submission" date="2021-05" db="EMBL/GenBank/DDBJ databases">
        <authorList>
            <person name="Pan Q."/>
            <person name="Jouanno E."/>
            <person name="Zahm M."/>
            <person name="Klopp C."/>
            <person name="Cabau C."/>
            <person name="Louis A."/>
            <person name="Berthelot C."/>
            <person name="Parey E."/>
            <person name="Roest Crollius H."/>
            <person name="Montfort J."/>
            <person name="Robinson-Rechavi M."/>
            <person name="Bouchez O."/>
            <person name="Lampietro C."/>
            <person name="Lopez Roques C."/>
            <person name="Donnadieu C."/>
            <person name="Postlethwait J."/>
            <person name="Bobe J."/>
            <person name="Dillon D."/>
            <person name="Chandos A."/>
            <person name="von Hippel F."/>
            <person name="Guiguen Y."/>
        </authorList>
    </citation>
    <scope>NUCLEOTIDE SEQUENCE</scope>
    <source>
        <strain evidence="1">YG-Jan2019</strain>
    </source>
</reference>
<proteinExistence type="predicted"/>
<protein>
    <submittedName>
        <fullName evidence="1">Uncharacterized protein</fullName>
    </submittedName>
</protein>
<evidence type="ECO:0000313" key="2">
    <source>
        <dbReference type="Proteomes" id="UP001157502"/>
    </source>
</evidence>
<evidence type="ECO:0000313" key="1">
    <source>
        <dbReference type="EMBL" id="KAJ8010203.1"/>
    </source>
</evidence>
<accession>A0ACC2H2U5</accession>
<organism evidence="1 2">
    <name type="scientific">Dallia pectoralis</name>
    <name type="common">Alaska blackfish</name>
    <dbReference type="NCBI Taxonomy" id="75939"/>
    <lineage>
        <taxon>Eukaryota</taxon>
        <taxon>Metazoa</taxon>
        <taxon>Chordata</taxon>
        <taxon>Craniata</taxon>
        <taxon>Vertebrata</taxon>
        <taxon>Euteleostomi</taxon>
        <taxon>Actinopterygii</taxon>
        <taxon>Neopterygii</taxon>
        <taxon>Teleostei</taxon>
        <taxon>Protacanthopterygii</taxon>
        <taxon>Esociformes</taxon>
        <taxon>Umbridae</taxon>
        <taxon>Dallia</taxon>
    </lineage>
</organism>
<keyword evidence="2" id="KW-1185">Reference proteome</keyword>
<gene>
    <name evidence="1" type="ORF">DPEC_G00072560</name>
</gene>
<dbReference type="Proteomes" id="UP001157502">
    <property type="component" value="Chromosome 6"/>
</dbReference>
<name>A0ACC2H2U5_DALPE</name>